<comment type="subcellular location">
    <subcellularLocation>
        <location evidence="10">Cytoplasm</location>
    </subcellularLocation>
</comment>
<feature type="binding site" evidence="10">
    <location>
        <position position="138"/>
    </location>
    <ligand>
        <name>Mg(2+)</name>
        <dbReference type="ChEBI" id="CHEBI:18420"/>
        <label>2</label>
    </ligand>
</feature>
<evidence type="ECO:0000256" key="8">
    <source>
        <dbReference type="ARBA" id="ARBA00022801"/>
    </source>
</evidence>
<dbReference type="PANTHER" id="PTHR10642">
    <property type="entry name" value="RIBONUCLEASE H1"/>
    <property type="match status" value="1"/>
</dbReference>
<dbReference type="GO" id="GO:0005737">
    <property type="term" value="C:cytoplasm"/>
    <property type="evidence" value="ECO:0007669"/>
    <property type="project" value="UniProtKB-SubCell"/>
</dbReference>
<dbReference type="Proteomes" id="UP000422572">
    <property type="component" value="Chromosome"/>
</dbReference>
<evidence type="ECO:0000259" key="12">
    <source>
        <dbReference type="PROSITE" id="PS50879"/>
    </source>
</evidence>
<keyword evidence="7 10" id="KW-0255">Endonuclease</keyword>
<dbReference type="EC" id="3.1.26.4" evidence="4 10"/>
<evidence type="ECO:0000256" key="4">
    <source>
        <dbReference type="ARBA" id="ARBA00012180"/>
    </source>
</evidence>
<dbReference type="GO" id="GO:0043137">
    <property type="term" value="P:DNA replication, removal of RNA primer"/>
    <property type="evidence" value="ECO:0007669"/>
    <property type="project" value="TreeGrafter"/>
</dbReference>
<dbReference type="CDD" id="cd09278">
    <property type="entry name" value="RNase_HI_prokaryote_like"/>
    <property type="match status" value="1"/>
</dbReference>
<feature type="binding site" evidence="10">
    <location>
        <position position="50"/>
    </location>
    <ligand>
        <name>Mg(2+)</name>
        <dbReference type="ChEBI" id="CHEBI:18420"/>
        <label>1</label>
    </ligand>
</feature>
<evidence type="ECO:0000256" key="9">
    <source>
        <dbReference type="ARBA" id="ARBA00022842"/>
    </source>
</evidence>
<evidence type="ECO:0000313" key="13">
    <source>
        <dbReference type="EMBL" id="QGV82041.1"/>
    </source>
</evidence>
<sequence>MSDRIIAACDGAAKGNPGPAGWAWVIADAAGRPERWEAGPLGRATNNVGELTALHRLLEAVAPGTSVEVRMDSQYAMKAVTQWLPNWKRNGWRTAAGKPVANQELVRGIDALLADRDVEFRYVPAHRVDGDPLNAIADQAASDAAVTQQAAGTAHGAALIPVPAPERSAPAPRPRSGTGARKRPAGAASATGAGDPGTGRRSGPRTIKAKFRGTCPCGRSYAAGESIAKLGTRWGHPGCEAAVAG</sequence>
<feature type="region of interest" description="Disordered" evidence="11">
    <location>
        <begin position="157"/>
        <end position="208"/>
    </location>
</feature>
<dbReference type="EMBL" id="CP034279">
    <property type="protein sequence ID" value="QGV82041.1"/>
    <property type="molecule type" value="Genomic_DNA"/>
</dbReference>
<evidence type="ECO:0000256" key="11">
    <source>
        <dbReference type="SAM" id="MobiDB-lite"/>
    </source>
</evidence>
<evidence type="ECO:0000256" key="5">
    <source>
        <dbReference type="ARBA" id="ARBA00022722"/>
    </source>
</evidence>
<dbReference type="GO" id="GO:0000287">
    <property type="term" value="F:magnesium ion binding"/>
    <property type="evidence" value="ECO:0007669"/>
    <property type="project" value="UniProtKB-UniRule"/>
</dbReference>
<protein>
    <recommendedName>
        <fullName evidence="4 10">Ribonuclease H</fullName>
        <shortName evidence="10">RNase H</shortName>
        <ecNumber evidence="4 10">3.1.26.4</ecNumber>
    </recommendedName>
</protein>
<evidence type="ECO:0000256" key="10">
    <source>
        <dbReference type="HAMAP-Rule" id="MF_00042"/>
    </source>
</evidence>
<dbReference type="Gene3D" id="3.30.420.10">
    <property type="entry name" value="Ribonuclease H-like superfamily/Ribonuclease H"/>
    <property type="match status" value="1"/>
</dbReference>
<dbReference type="InterPro" id="IPR022892">
    <property type="entry name" value="RNaseHI"/>
</dbReference>
<dbReference type="InterPro" id="IPR036397">
    <property type="entry name" value="RNaseH_sf"/>
</dbReference>
<dbReference type="AlphaFoldDB" id="A0A6I6FG63"/>
<proteinExistence type="inferred from homology"/>
<evidence type="ECO:0000256" key="1">
    <source>
        <dbReference type="ARBA" id="ARBA00000077"/>
    </source>
</evidence>
<dbReference type="InterPro" id="IPR012337">
    <property type="entry name" value="RNaseH-like_sf"/>
</dbReference>
<comment type="cofactor">
    <cofactor evidence="10">
        <name>Mg(2+)</name>
        <dbReference type="ChEBI" id="CHEBI:18420"/>
    </cofactor>
    <text evidence="10">Binds 1 Mg(2+) ion per subunit. May bind a second metal ion at a regulatory site, or after substrate binding.</text>
</comment>
<keyword evidence="10" id="KW-0963">Cytoplasm</keyword>
<dbReference type="InterPro" id="IPR002156">
    <property type="entry name" value="RNaseH_domain"/>
</dbReference>
<dbReference type="InterPro" id="IPR050092">
    <property type="entry name" value="RNase_H"/>
</dbReference>
<dbReference type="Pfam" id="PF00075">
    <property type="entry name" value="RNase_H"/>
    <property type="match status" value="1"/>
</dbReference>
<keyword evidence="9 10" id="KW-0460">Magnesium</keyword>
<comment type="similarity">
    <text evidence="2 10">Belongs to the RNase H family.</text>
</comment>
<feature type="binding site" evidence="10">
    <location>
        <position position="72"/>
    </location>
    <ligand>
        <name>Mg(2+)</name>
        <dbReference type="ChEBI" id="CHEBI:18420"/>
        <label>1</label>
    </ligand>
</feature>
<reference evidence="13 14" key="1">
    <citation type="submission" date="2018-12" db="EMBL/GenBank/DDBJ databases">
        <title>Complete genome sequence of Streptomyces ficellus NRRL8067, the producer of ficellomycin, feldamycin and nojirimycin.</title>
        <authorList>
            <person name="Zhang H."/>
            <person name="Yue R."/>
            <person name="Liu Y."/>
            <person name="Li M."/>
            <person name="Mu H."/>
            <person name="Zhang J."/>
        </authorList>
    </citation>
    <scope>NUCLEOTIDE SEQUENCE [LARGE SCALE GENOMIC DNA]</scope>
    <source>
        <strain evidence="13 14">NRRL 8067</strain>
    </source>
</reference>
<feature type="binding site" evidence="10">
    <location>
        <position position="10"/>
    </location>
    <ligand>
        <name>Mg(2+)</name>
        <dbReference type="ChEBI" id="CHEBI:18420"/>
        <label>2</label>
    </ligand>
</feature>
<dbReference type="HAMAP" id="MF_00042">
    <property type="entry name" value="RNase_H"/>
    <property type="match status" value="1"/>
</dbReference>
<dbReference type="SUPFAM" id="SSF53098">
    <property type="entry name" value="Ribonuclease H-like"/>
    <property type="match status" value="1"/>
</dbReference>
<evidence type="ECO:0000256" key="3">
    <source>
        <dbReference type="ARBA" id="ARBA00011245"/>
    </source>
</evidence>
<gene>
    <name evidence="10" type="primary">rnhA</name>
    <name evidence="13" type="ORF">EIZ62_30110</name>
</gene>
<dbReference type="GO" id="GO:0004523">
    <property type="term" value="F:RNA-DNA hybrid ribonuclease activity"/>
    <property type="evidence" value="ECO:0007669"/>
    <property type="project" value="UniProtKB-UniRule"/>
</dbReference>
<dbReference type="RefSeq" id="WP_156695777.1">
    <property type="nucleotide sequence ID" value="NZ_CP034279.1"/>
</dbReference>
<evidence type="ECO:0000256" key="2">
    <source>
        <dbReference type="ARBA" id="ARBA00005300"/>
    </source>
</evidence>
<dbReference type="GO" id="GO:0003676">
    <property type="term" value="F:nucleic acid binding"/>
    <property type="evidence" value="ECO:0007669"/>
    <property type="project" value="InterPro"/>
</dbReference>
<dbReference type="PANTHER" id="PTHR10642:SF26">
    <property type="entry name" value="RIBONUCLEASE H1"/>
    <property type="match status" value="1"/>
</dbReference>
<comment type="subunit">
    <text evidence="3 10">Monomer.</text>
</comment>
<feature type="binding site" evidence="10">
    <location>
        <position position="10"/>
    </location>
    <ligand>
        <name>Mg(2+)</name>
        <dbReference type="ChEBI" id="CHEBI:18420"/>
        <label>1</label>
    </ligand>
</feature>
<dbReference type="OrthoDB" id="7845843at2"/>
<evidence type="ECO:0000313" key="14">
    <source>
        <dbReference type="Proteomes" id="UP000422572"/>
    </source>
</evidence>
<dbReference type="PROSITE" id="PS50879">
    <property type="entry name" value="RNASE_H_1"/>
    <property type="match status" value="1"/>
</dbReference>
<keyword evidence="14" id="KW-1185">Reference proteome</keyword>
<dbReference type="KEGG" id="sfic:EIZ62_30110"/>
<name>A0A6I6FG63_9ACTN</name>
<keyword evidence="6 10" id="KW-0479">Metal-binding</keyword>
<keyword evidence="8 10" id="KW-0378">Hydrolase</keyword>
<comment type="catalytic activity">
    <reaction evidence="1 10">
        <text>Endonucleolytic cleavage to 5'-phosphomonoester.</text>
        <dbReference type="EC" id="3.1.26.4"/>
    </reaction>
</comment>
<feature type="domain" description="RNase H type-1" evidence="12">
    <location>
        <begin position="1"/>
        <end position="146"/>
    </location>
</feature>
<keyword evidence="5 10" id="KW-0540">Nuclease</keyword>
<evidence type="ECO:0000256" key="7">
    <source>
        <dbReference type="ARBA" id="ARBA00022759"/>
    </source>
</evidence>
<accession>A0A6I6FG63</accession>
<evidence type="ECO:0000256" key="6">
    <source>
        <dbReference type="ARBA" id="ARBA00022723"/>
    </source>
</evidence>
<comment type="function">
    <text evidence="10">Endonuclease that specifically degrades the RNA of RNA-DNA hybrids.</text>
</comment>
<organism evidence="13 14">
    <name type="scientific">Streptomyces ficellus</name>
    <dbReference type="NCBI Taxonomy" id="1977088"/>
    <lineage>
        <taxon>Bacteria</taxon>
        <taxon>Bacillati</taxon>
        <taxon>Actinomycetota</taxon>
        <taxon>Actinomycetes</taxon>
        <taxon>Kitasatosporales</taxon>
        <taxon>Streptomycetaceae</taxon>
        <taxon>Streptomyces</taxon>
    </lineage>
</organism>